<evidence type="ECO:0000256" key="3">
    <source>
        <dbReference type="RuleBase" id="RU000682"/>
    </source>
</evidence>
<evidence type="ECO:0000256" key="4">
    <source>
        <dbReference type="SAM" id="MobiDB-lite"/>
    </source>
</evidence>
<reference evidence="6 7" key="1">
    <citation type="journal article" date="2024" name="G3 (Bethesda)">
        <title>A hybrid genome assembly of the endangered aye-aye (Daubentonia madagascariensis).</title>
        <authorList>
            <person name="Versoza C.J."/>
            <person name="Pfeifer S.P."/>
        </authorList>
    </citation>
    <scope>NUCLEOTIDE SEQUENCE [LARGE SCALE GENOMIC DNA]</scope>
    <source>
        <strain evidence="6">6821</strain>
    </source>
</reference>
<dbReference type="InterPro" id="IPR050649">
    <property type="entry name" value="Paired_Homeobox_TFs"/>
</dbReference>
<keyword evidence="2 3" id="KW-0238">DNA-binding</keyword>
<dbReference type="PROSITE" id="PS50071">
    <property type="entry name" value="HOMEOBOX_2"/>
    <property type="match status" value="1"/>
</dbReference>
<dbReference type="Pfam" id="PF00046">
    <property type="entry name" value="Homeodomain"/>
    <property type="match status" value="1"/>
</dbReference>
<keyword evidence="2 3" id="KW-0371">Homeobox</keyword>
<dbReference type="PANTHER" id="PTHR24329:SF545">
    <property type="entry name" value="HOMEOBOX PROTEIN ESX1"/>
    <property type="match status" value="1"/>
</dbReference>
<dbReference type="AlphaFoldDB" id="A0ABD2DNK0"/>
<evidence type="ECO:0000259" key="5">
    <source>
        <dbReference type="PROSITE" id="PS50071"/>
    </source>
</evidence>
<dbReference type="GO" id="GO:0003677">
    <property type="term" value="F:DNA binding"/>
    <property type="evidence" value="ECO:0007669"/>
    <property type="project" value="UniProtKB-UniRule"/>
</dbReference>
<organism evidence="6 7">
    <name type="scientific">Daubentonia madagascariensis</name>
    <name type="common">Aye-aye</name>
    <name type="synonym">Sciurus madagascariensis</name>
    <dbReference type="NCBI Taxonomy" id="31869"/>
    <lineage>
        <taxon>Eukaryota</taxon>
        <taxon>Metazoa</taxon>
        <taxon>Chordata</taxon>
        <taxon>Craniata</taxon>
        <taxon>Vertebrata</taxon>
        <taxon>Euteleostomi</taxon>
        <taxon>Mammalia</taxon>
        <taxon>Eutheria</taxon>
        <taxon>Euarchontoglires</taxon>
        <taxon>Primates</taxon>
        <taxon>Strepsirrhini</taxon>
        <taxon>Chiromyiformes</taxon>
        <taxon>Daubentoniidae</taxon>
        <taxon>Daubentonia</taxon>
    </lineage>
</organism>
<feature type="region of interest" description="Disordered" evidence="4">
    <location>
        <begin position="1"/>
        <end position="115"/>
    </location>
</feature>
<comment type="caution">
    <text evidence="6">The sequence shown here is derived from an EMBL/GenBank/DDBJ whole genome shotgun (WGS) entry which is preliminary data.</text>
</comment>
<sequence length="157" mass="17298">MESPHGFSYCGISCRSLGVGPDREELHDEKPSVASLIVMGEDEETRSEPEHGAGAEAAAGAEAGAGDYPGTEGAGPLDHEDREGGSLHEPEQQQVEPDPPAAEGPQPPERKQRRYRTAFTQFQLQELESFFHRVQYPDVFAREELARRLNLTEARVQ</sequence>
<dbReference type="CDD" id="cd00086">
    <property type="entry name" value="homeodomain"/>
    <property type="match status" value="1"/>
</dbReference>
<protein>
    <submittedName>
        <fullName evidence="6">Homeobox protein ESX1</fullName>
    </submittedName>
</protein>
<gene>
    <name evidence="6" type="ORF">WCI35_023967</name>
</gene>
<feature type="compositionally biased region" description="Pro residues" evidence="4">
    <location>
        <begin position="97"/>
        <end position="107"/>
    </location>
</feature>
<dbReference type="Gene3D" id="1.10.10.60">
    <property type="entry name" value="Homeodomain-like"/>
    <property type="match status" value="1"/>
</dbReference>
<evidence type="ECO:0000256" key="1">
    <source>
        <dbReference type="ARBA" id="ARBA00004123"/>
    </source>
</evidence>
<dbReference type="InterPro" id="IPR001356">
    <property type="entry name" value="HD"/>
</dbReference>
<proteinExistence type="predicted"/>
<evidence type="ECO:0000313" key="7">
    <source>
        <dbReference type="Proteomes" id="UP001610411"/>
    </source>
</evidence>
<keyword evidence="7" id="KW-1185">Reference proteome</keyword>
<dbReference type="SUPFAM" id="SSF46689">
    <property type="entry name" value="Homeodomain-like"/>
    <property type="match status" value="1"/>
</dbReference>
<dbReference type="InterPro" id="IPR009057">
    <property type="entry name" value="Homeodomain-like_sf"/>
</dbReference>
<dbReference type="EMBL" id="JBFSEQ010000009">
    <property type="protein sequence ID" value="KAL2768377.1"/>
    <property type="molecule type" value="Genomic_DNA"/>
</dbReference>
<dbReference type="Proteomes" id="UP001610411">
    <property type="component" value="Unassembled WGS sequence"/>
</dbReference>
<feature type="domain" description="Homeobox" evidence="5">
    <location>
        <begin position="110"/>
        <end position="157"/>
    </location>
</feature>
<dbReference type="SMART" id="SM00389">
    <property type="entry name" value="HOX"/>
    <property type="match status" value="1"/>
</dbReference>
<feature type="non-terminal residue" evidence="6">
    <location>
        <position position="157"/>
    </location>
</feature>
<feature type="compositionally biased region" description="Basic and acidic residues" evidence="4">
    <location>
        <begin position="21"/>
        <end position="31"/>
    </location>
</feature>
<name>A0ABD2DNK0_DAUMA</name>
<comment type="subcellular location">
    <subcellularLocation>
        <location evidence="1 2 3">Nucleus</location>
    </subcellularLocation>
</comment>
<feature type="compositionally biased region" description="Basic and acidic residues" evidence="4">
    <location>
        <begin position="77"/>
        <end position="91"/>
    </location>
</feature>
<dbReference type="GO" id="GO:0005634">
    <property type="term" value="C:nucleus"/>
    <property type="evidence" value="ECO:0007669"/>
    <property type="project" value="UniProtKB-SubCell"/>
</dbReference>
<evidence type="ECO:0000256" key="2">
    <source>
        <dbReference type="PROSITE-ProRule" id="PRU00108"/>
    </source>
</evidence>
<dbReference type="PANTHER" id="PTHR24329">
    <property type="entry name" value="HOMEOBOX PROTEIN ARISTALESS"/>
    <property type="match status" value="1"/>
</dbReference>
<keyword evidence="2 3" id="KW-0539">Nucleus</keyword>
<accession>A0ABD2DNK0</accession>
<evidence type="ECO:0000313" key="6">
    <source>
        <dbReference type="EMBL" id="KAL2768377.1"/>
    </source>
</evidence>
<feature type="compositionally biased region" description="Low complexity" evidence="4">
    <location>
        <begin position="54"/>
        <end position="66"/>
    </location>
</feature>